<sequence>MANIKLPQLGLSKATQQAIFSPIYVDFVANSRLLDHQIRLDIHKTINTEK</sequence>
<reference evidence="1" key="1">
    <citation type="submission" date="2022-01" db="EMBL/GenBank/DDBJ databases">
        <title>Colwellia maritima, isolated from seawater.</title>
        <authorList>
            <person name="Kristyanto S."/>
            <person name="Jung J."/>
            <person name="Jeon C.O."/>
        </authorList>
    </citation>
    <scope>NUCLEOTIDE SEQUENCE</scope>
    <source>
        <strain evidence="1">MSW7</strain>
    </source>
</reference>
<proteinExistence type="predicted"/>
<keyword evidence="2" id="KW-1185">Reference proteome</keyword>
<dbReference type="RefSeq" id="WP_242283588.1">
    <property type="nucleotide sequence ID" value="NZ_JAKKSL010000001.1"/>
</dbReference>
<name>A0ABS9WXR7_9GAMM</name>
<protein>
    <submittedName>
        <fullName evidence="1">Uncharacterized protein</fullName>
    </submittedName>
</protein>
<evidence type="ECO:0000313" key="2">
    <source>
        <dbReference type="Proteomes" id="UP001139646"/>
    </source>
</evidence>
<organism evidence="1 2">
    <name type="scientific">Colwellia maritima</name>
    <dbReference type="NCBI Taxonomy" id="2912588"/>
    <lineage>
        <taxon>Bacteria</taxon>
        <taxon>Pseudomonadati</taxon>
        <taxon>Pseudomonadota</taxon>
        <taxon>Gammaproteobacteria</taxon>
        <taxon>Alteromonadales</taxon>
        <taxon>Colwelliaceae</taxon>
        <taxon>Colwellia</taxon>
    </lineage>
</organism>
<accession>A0ABS9WXR7</accession>
<gene>
    <name evidence="1" type="ORF">L3081_03675</name>
</gene>
<dbReference type="Proteomes" id="UP001139646">
    <property type="component" value="Unassembled WGS sequence"/>
</dbReference>
<evidence type="ECO:0000313" key="1">
    <source>
        <dbReference type="EMBL" id="MCI2282669.1"/>
    </source>
</evidence>
<dbReference type="EMBL" id="JAKKSL010000001">
    <property type="protein sequence ID" value="MCI2282669.1"/>
    <property type="molecule type" value="Genomic_DNA"/>
</dbReference>
<comment type="caution">
    <text evidence="1">The sequence shown here is derived from an EMBL/GenBank/DDBJ whole genome shotgun (WGS) entry which is preliminary data.</text>
</comment>